<dbReference type="Gene3D" id="3.60.15.10">
    <property type="entry name" value="Ribonuclease Z/Hydroxyacylglutathione hydrolase-like"/>
    <property type="match status" value="1"/>
</dbReference>
<evidence type="ECO:0000313" key="3">
    <source>
        <dbReference type="Proteomes" id="UP000243807"/>
    </source>
</evidence>
<gene>
    <name evidence="2" type="ORF">BW247_07825</name>
</gene>
<dbReference type="InterPro" id="IPR001279">
    <property type="entry name" value="Metallo-B-lactamas"/>
</dbReference>
<dbReference type="STRING" id="1765967.BW247_07825"/>
<feature type="domain" description="Metallo-beta-lactamase" evidence="1">
    <location>
        <begin position="27"/>
        <end position="228"/>
    </location>
</feature>
<keyword evidence="3" id="KW-1185">Reference proteome</keyword>
<organism evidence="2 3">
    <name type="scientific">Acidihalobacter ferrooxydans</name>
    <dbReference type="NCBI Taxonomy" id="1765967"/>
    <lineage>
        <taxon>Bacteria</taxon>
        <taxon>Pseudomonadati</taxon>
        <taxon>Pseudomonadota</taxon>
        <taxon>Gammaproteobacteria</taxon>
        <taxon>Chromatiales</taxon>
        <taxon>Ectothiorhodospiraceae</taxon>
        <taxon>Acidihalobacter</taxon>
    </lineage>
</organism>
<dbReference type="AlphaFoldDB" id="A0A1P8UGS9"/>
<dbReference type="SUPFAM" id="SSF56281">
    <property type="entry name" value="Metallo-hydrolase/oxidoreductase"/>
    <property type="match status" value="1"/>
</dbReference>
<dbReference type="KEGG" id="afy:BW247_07825"/>
<dbReference type="RefSeq" id="WP_076836658.1">
    <property type="nucleotide sequence ID" value="NZ_CP019434.1"/>
</dbReference>
<evidence type="ECO:0000259" key="1">
    <source>
        <dbReference type="SMART" id="SM00849"/>
    </source>
</evidence>
<dbReference type="SMART" id="SM00849">
    <property type="entry name" value="Lactamase_B"/>
    <property type="match status" value="1"/>
</dbReference>
<protein>
    <submittedName>
        <fullName evidence="2">Flavoprotein</fullName>
    </submittedName>
</protein>
<evidence type="ECO:0000313" key="2">
    <source>
        <dbReference type="EMBL" id="APZ43010.1"/>
    </source>
</evidence>
<dbReference type="PANTHER" id="PTHR43041">
    <property type="entry name" value="HYDROLASE, METALLO-BETA-LACTAMASE SUPERFAMILY"/>
    <property type="match status" value="1"/>
</dbReference>
<dbReference type="EMBL" id="CP019434">
    <property type="protein sequence ID" value="APZ43010.1"/>
    <property type="molecule type" value="Genomic_DNA"/>
</dbReference>
<dbReference type="Proteomes" id="UP000243807">
    <property type="component" value="Chromosome"/>
</dbReference>
<dbReference type="PANTHER" id="PTHR43041:SF1">
    <property type="entry name" value="METALLO-BETA-LACTAMASE DOMAIN-CONTAINING PROTEIN"/>
    <property type="match status" value="1"/>
</dbReference>
<accession>A0A1P8UGS9</accession>
<name>A0A1P8UGS9_9GAMM</name>
<reference evidence="2 3" key="1">
    <citation type="submission" date="2017-01" db="EMBL/GenBank/DDBJ databases">
        <title>Draft sequence of Acidihalobacter ferrooxidans strain DSM 14175 (strain V8).</title>
        <authorList>
            <person name="Khaleque H.N."/>
            <person name="Ramsay J.P."/>
            <person name="Murphy R.J.T."/>
            <person name="Kaksonen A.H."/>
            <person name="Boxall N.J."/>
            <person name="Watkin E.L.J."/>
        </authorList>
    </citation>
    <scope>NUCLEOTIDE SEQUENCE [LARGE SCALE GENOMIC DNA]</scope>
    <source>
        <strain evidence="2 3">V8</strain>
    </source>
</reference>
<dbReference type="OrthoDB" id="9812260at2"/>
<dbReference type="InterPro" id="IPR036866">
    <property type="entry name" value="RibonucZ/Hydroxyglut_hydro"/>
</dbReference>
<sequence>MKAAPVYETSDHRWWVIYDQEEQRVIDSNVYVVESRGEAMILDPGGFEIFPQVFAAVTEIVPPSAIRAAFVSHQDPDIASSLPLWAACKPDMQWYVPKLWNGFIRHYGALDTPFIDIPDEGLDMVLGGRRLEFVPAHYLHASSNFHVYDPESRVYFSGDVGAALLPPGHAPFIDRRDIAGAGGDKAFADHIQHGARYFHQRWMPSNRAKKDWIDRMRMLKVDVLCPQHGAIYAGPHVKRFLDWFEALPVGIALDANQE</sequence>
<proteinExistence type="predicted"/>
<dbReference type="InterPro" id="IPR045761">
    <property type="entry name" value="ODP_dom"/>
</dbReference>
<dbReference type="Pfam" id="PF19583">
    <property type="entry name" value="ODP"/>
    <property type="match status" value="1"/>
</dbReference>